<evidence type="ECO:0000313" key="4">
    <source>
        <dbReference type="Proteomes" id="UP000292402"/>
    </source>
</evidence>
<gene>
    <name evidence="2" type="ORF">AA0114_g9427</name>
    <name evidence="1" type="ORF">AA0115_g8460</name>
    <name evidence="3" type="ORF">AA0119_g6304</name>
</gene>
<evidence type="ECO:0000313" key="5">
    <source>
        <dbReference type="Proteomes" id="UP000293195"/>
    </source>
</evidence>
<evidence type="ECO:0000313" key="3">
    <source>
        <dbReference type="EMBL" id="RYO00170.1"/>
    </source>
</evidence>
<dbReference type="AlphaFoldDB" id="A0A4Q4M7T1"/>
<name>A0A4Q4M7T1_9PLEO</name>
<evidence type="ECO:0000313" key="1">
    <source>
        <dbReference type="EMBL" id="RYN23910.1"/>
    </source>
</evidence>
<sequence length="118" mass="12984">MADRIPDPDFSGLLDDDFDLSSTLQDHFTAATGQQNESCASTLRSDLASTSIPHDDANIPFAPIFFDARRITPTHHNIMVDDILMNGQYVHNHDAWSLPASSGMDTMCGFRLDDKISG</sequence>
<dbReference type="Proteomes" id="UP000292402">
    <property type="component" value="Unassembled WGS sequence"/>
</dbReference>
<dbReference type="EMBL" id="PDXB01000023">
    <property type="protein sequence ID" value="RYN23910.1"/>
    <property type="molecule type" value="Genomic_DNA"/>
</dbReference>
<organism evidence="2 4">
    <name type="scientific">Alternaria tenuissima</name>
    <dbReference type="NCBI Taxonomy" id="119927"/>
    <lineage>
        <taxon>Eukaryota</taxon>
        <taxon>Fungi</taxon>
        <taxon>Dikarya</taxon>
        <taxon>Ascomycota</taxon>
        <taxon>Pezizomycotina</taxon>
        <taxon>Dothideomycetes</taxon>
        <taxon>Pleosporomycetidae</taxon>
        <taxon>Pleosporales</taxon>
        <taxon>Pleosporineae</taxon>
        <taxon>Pleosporaceae</taxon>
        <taxon>Alternaria</taxon>
        <taxon>Alternaria sect. Alternaria</taxon>
        <taxon>Alternaria alternata complex</taxon>
    </lineage>
</organism>
<keyword evidence="5" id="KW-1185">Reference proteome</keyword>
<reference evidence="1" key="1">
    <citation type="submission" date="2017-10" db="EMBL/GenBank/DDBJ databases">
        <authorList>
            <person name="Armitage A.D."/>
            <person name="Barbara D.J."/>
            <person name="Woodhall J.W."/>
            <person name="Sreenivasaprasad S."/>
            <person name="Lane C.R."/>
            <person name="Clarkson J.P."/>
            <person name="Harrison R.J."/>
        </authorList>
    </citation>
    <scope>NUCLEOTIDE SEQUENCE</scope>
    <source>
        <strain evidence="1">FERA 1164</strain>
        <strain evidence="3">FERA 635</strain>
    </source>
</reference>
<reference evidence="2" key="3">
    <citation type="journal article" date="2019" name="J. ISSAAS">
        <title>Genomics, evolutionary history and diagnostics of the Alternaria alternata species group including apple and Asian pear pathotypes.</title>
        <authorList>
            <person name="Armitage A.D."/>
            <person name="Cockerton H.M."/>
            <person name="Sreenivasaprasad S."/>
            <person name="Woodhall J."/>
            <person name="Lane C."/>
            <person name="Harrison R.J."/>
            <person name="Clarkson J.P."/>
        </authorList>
    </citation>
    <scope>NUCLEOTIDE SEQUENCE</scope>
    <source>
        <strain evidence="2">FERA 1082</strain>
    </source>
</reference>
<dbReference type="Proteomes" id="UP000292340">
    <property type="component" value="Unassembled WGS sequence"/>
</dbReference>
<dbReference type="EMBL" id="PDXF01000020">
    <property type="protein sequence ID" value="RYO00170.1"/>
    <property type="molecule type" value="Genomic_DNA"/>
</dbReference>
<proteinExistence type="predicted"/>
<reference evidence="4 5" key="2">
    <citation type="journal article" date="2019" name="bioRxiv">
        <title>Genomics, evolutionary history and diagnostics of the Alternaria alternata species group including apple and Asian pear pathotypes.</title>
        <authorList>
            <person name="Armitage A.D."/>
            <person name="Cockerton H.M."/>
            <person name="Sreenivasaprasad S."/>
            <person name="Woodhall J.W."/>
            <person name="Lane C.R."/>
            <person name="Harrison R.J."/>
            <person name="Clarkson J.P."/>
        </authorList>
    </citation>
    <scope>NUCLEOTIDE SEQUENCE [LARGE SCALE GENOMIC DNA]</scope>
    <source>
        <strain evidence="4">FERA 1082</strain>
        <strain evidence="1">FERA 1164</strain>
        <strain evidence="5">FERA 635</strain>
    </source>
</reference>
<accession>A0A4Q4M7T1</accession>
<comment type="caution">
    <text evidence="2">The sequence shown here is derived from an EMBL/GenBank/DDBJ whole genome shotgun (WGS) entry which is preliminary data.</text>
</comment>
<dbReference type="EMBL" id="PDXA01000037">
    <property type="protein sequence ID" value="RYN44960.1"/>
    <property type="molecule type" value="Genomic_DNA"/>
</dbReference>
<evidence type="ECO:0000313" key="2">
    <source>
        <dbReference type="EMBL" id="RYN44960.1"/>
    </source>
</evidence>
<protein>
    <submittedName>
        <fullName evidence="2">Uncharacterized protein</fullName>
    </submittedName>
</protein>
<dbReference type="Proteomes" id="UP000293195">
    <property type="component" value="Unassembled WGS sequence"/>
</dbReference>